<dbReference type="GO" id="GO:0003676">
    <property type="term" value="F:nucleic acid binding"/>
    <property type="evidence" value="ECO:0007669"/>
    <property type="project" value="InterPro"/>
</dbReference>
<name>A0A0D1Y963_ANEMI</name>
<dbReference type="GO" id="GO:0004519">
    <property type="term" value="F:endonuclease activity"/>
    <property type="evidence" value="ECO:0007669"/>
    <property type="project" value="UniProtKB-KW"/>
</dbReference>
<dbReference type="SUPFAM" id="SSF52980">
    <property type="entry name" value="Restriction endonuclease-like"/>
    <property type="match status" value="1"/>
</dbReference>
<dbReference type="PATRIC" id="fig|47500.8.peg.6872"/>
<dbReference type="InterPro" id="IPR011335">
    <property type="entry name" value="Restrct_endonuc-II-like"/>
</dbReference>
<sequence>MTPPRKTNKQKGEDGELFACRYLEEKGYQLERRNFRTRTGEIDLIMRDGDWLVFIEVKMRTSDMYGHGSEAITAAKQRTIHRTALEYLLQYYGGSTVHSFRFDVIVVTVAASYSEPEIMHILHAF</sequence>
<dbReference type="RefSeq" id="WP_043066000.1">
    <property type="nucleotide sequence ID" value="NZ_BJOA01000031.1"/>
</dbReference>
<dbReference type="NCBIfam" id="NF009154">
    <property type="entry name" value="PRK12497.3-3"/>
    <property type="match status" value="1"/>
</dbReference>
<gene>
    <name evidence="3" type="ORF">AF333_09925</name>
    <name evidence="4" type="ORF">SAMN04487909_103215</name>
</gene>
<comment type="similarity">
    <text evidence="1 2">Belongs to the UPF0102 family.</text>
</comment>
<dbReference type="NCBIfam" id="TIGR00252">
    <property type="entry name" value="YraN family protein"/>
    <property type="match status" value="1"/>
</dbReference>
<dbReference type="EMBL" id="LGUG01000004">
    <property type="protein sequence ID" value="KON95748.1"/>
    <property type="molecule type" value="Genomic_DNA"/>
</dbReference>
<evidence type="ECO:0000313" key="4">
    <source>
        <dbReference type="EMBL" id="SDI36415.1"/>
    </source>
</evidence>
<reference evidence="3 5" key="1">
    <citation type="submission" date="2015-07" db="EMBL/GenBank/DDBJ databases">
        <title>Fjat-14205 dsm 2895.</title>
        <authorList>
            <person name="Liu B."/>
            <person name="Wang J."/>
            <person name="Zhu Y."/>
            <person name="Liu G."/>
            <person name="Chen Q."/>
            <person name="Chen Z."/>
            <person name="Lan J."/>
            <person name="Che J."/>
            <person name="Ge C."/>
            <person name="Shi H."/>
            <person name="Pan Z."/>
            <person name="Liu X."/>
        </authorList>
    </citation>
    <scope>NUCLEOTIDE SEQUENCE [LARGE SCALE GENOMIC DNA]</scope>
    <source>
        <strain evidence="3 5">DSM 2895</strain>
    </source>
</reference>
<protein>
    <recommendedName>
        <fullName evidence="2">UPF0102 protein AF333_09925</fullName>
    </recommendedName>
</protein>
<evidence type="ECO:0000313" key="3">
    <source>
        <dbReference type="EMBL" id="KON95748.1"/>
    </source>
</evidence>
<evidence type="ECO:0000313" key="6">
    <source>
        <dbReference type="Proteomes" id="UP000182836"/>
    </source>
</evidence>
<dbReference type="Proteomes" id="UP000037269">
    <property type="component" value="Unassembled WGS sequence"/>
</dbReference>
<dbReference type="GeneID" id="42305519"/>
<dbReference type="NCBIfam" id="NF009150">
    <property type="entry name" value="PRK12497.1-3"/>
    <property type="match status" value="1"/>
</dbReference>
<dbReference type="PANTHER" id="PTHR34039:SF1">
    <property type="entry name" value="UPF0102 PROTEIN YRAN"/>
    <property type="match status" value="1"/>
</dbReference>
<dbReference type="OrthoDB" id="9802516at2"/>
<proteinExistence type="inferred from homology"/>
<keyword evidence="4" id="KW-0378">Hydrolase</keyword>
<evidence type="ECO:0000313" key="5">
    <source>
        <dbReference type="Proteomes" id="UP000037269"/>
    </source>
</evidence>
<dbReference type="HAMAP" id="MF_00048">
    <property type="entry name" value="UPF0102"/>
    <property type="match status" value="1"/>
</dbReference>
<evidence type="ECO:0000256" key="1">
    <source>
        <dbReference type="ARBA" id="ARBA00006738"/>
    </source>
</evidence>
<dbReference type="AlphaFoldDB" id="A0A0D1Y963"/>
<dbReference type="InterPro" id="IPR011856">
    <property type="entry name" value="tRNA_endonuc-like_dom_sf"/>
</dbReference>
<dbReference type="Proteomes" id="UP000182836">
    <property type="component" value="Unassembled WGS sequence"/>
</dbReference>
<keyword evidence="4" id="KW-0540">Nuclease</keyword>
<dbReference type="CDD" id="cd20736">
    <property type="entry name" value="PoNe_Nuclease"/>
    <property type="match status" value="1"/>
</dbReference>
<evidence type="ECO:0000256" key="2">
    <source>
        <dbReference type="HAMAP-Rule" id="MF_00048"/>
    </source>
</evidence>
<organism evidence="3 5">
    <name type="scientific">Aneurinibacillus migulanus</name>
    <name type="common">Bacillus migulanus</name>
    <dbReference type="NCBI Taxonomy" id="47500"/>
    <lineage>
        <taxon>Bacteria</taxon>
        <taxon>Bacillati</taxon>
        <taxon>Bacillota</taxon>
        <taxon>Bacilli</taxon>
        <taxon>Bacillales</taxon>
        <taxon>Paenibacillaceae</taxon>
        <taxon>Aneurinibacillus group</taxon>
        <taxon>Aneurinibacillus</taxon>
    </lineage>
</organism>
<reference evidence="4 6" key="2">
    <citation type="submission" date="2016-10" db="EMBL/GenBank/DDBJ databases">
        <authorList>
            <person name="de Groot N.N."/>
        </authorList>
    </citation>
    <scope>NUCLEOTIDE SEQUENCE [LARGE SCALE GENOMIC DNA]</scope>
    <source>
        <strain evidence="4 6">DSM 2895</strain>
    </source>
</reference>
<dbReference type="InterPro" id="IPR003509">
    <property type="entry name" value="UPF0102_YraN-like"/>
</dbReference>
<dbReference type="Gene3D" id="3.40.1350.10">
    <property type="match status" value="1"/>
</dbReference>
<dbReference type="EMBL" id="FNED01000003">
    <property type="protein sequence ID" value="SDI36415.1"/>
    <property type="molecule type" value="Genomic_DNA"/>
</dbReference>
<keyword evidence="4" id="KW-0255">Endonuclease</keyword>
<keyword evidence="5" id="KW-1185">Reference proteome</keyword>
<dbReference type="Pfam" id="PF02021">
    <property type="entry name" value="UPF0102"/>
    <property type="match status" value="1"/>
</dbReference>
<dbReference type="PANTHER" id="PTHR34039">
    <property type="entry name" value="UPF0102 PROTEIN YRAN"/>
    <property type="match status" value="1"/>
</dbReference>
<accession>A0A0D1Y963</accession>
<dbReference type="STRING" id="47500.AF333_09925"/>